<protein>
    <submittedName>
        <fullName evidence="2">Glutamine amidotransferase</fullName>
    </submittedName>
</protein>
<proteinExistence type="predicted"/>
<evidence type="ECO:0000259" key="1">
    <source>
        <dbReference type="Pfam" id="PF00117"/>
    </source>
</evidence>
<keyword evidence="3" id="KW-1185">Reference proteome</keyword>
<evidence type="ECO:0000313" key="2">
    <source>
        <dbReference type="EMBL" id="OLO10932.1"/>
    </source>
</evidence>
<dbReference type="Pfam" id="PF00117">
    <property type="entry name" value="GATase"/>
    <property type="match status" value="1"/>
</dbReference>
<dbReference type="Gene3D" id="3.40.50.880">
    <property type="match status" value="1"/>
</dbReference>
<feature type="domain" description="Glutamine amidotransferase" evidence="1">
    <location>
        <begin position="17"/>
        <end position="189"/>
    </location>
</feature>
<dbReference type="AlphaFoldDB" id="A0A1Q8TB85"/>
<keyword evidence="2" id="KW-0808">Transferase</keyword>
<comment type="caution">
    <text evidence="2">The sequence shown here is derived from an EMBL/GenBank/DDBJ whole genome shotgun (WGS) entry which is preliminary data.</text>
</comment>
<dbReference type="EMBL" id="MSDQ01000029">
    <property type="protein sequence ID" value="OLO10932.1"/>
    <property type="molecule type" value="Genomic_DNA"/>
</dbReference>
<dbReference type="CDD" id="cd01741">
    <property type="entry name" value="GATase1_1"/>
    <property type="match status" value="1"/>
</dbReference>
<dbReference type="SUPFAM" id="SSF52317">
    <property type="entry name" value="Class I glutamine amidotransferase-like"/>
    <property type="match status" value="1"/>
</dbReference>
<dbReference type="InterPro" id="IPR017926">
    <property type="entry name" value="GATASE"/>
</dbReference>
<dbReference type="InterPro" id="IPR029062">
    <property type="entry name" value="Class_I_gatase-like"/>
</dbReference>
<reference evidence="2 3" key="1">
    <citation type="submission" date="2016-12" db="EMBL/GenBank/DDBJ databases">
        <title>Draft genome sequences of strains Salinicola socius SMB35, Salinicola sp. MH3R3-1 and Chromohalobacter sp. SMB17 from the Verkhnekamsk potash mining region of Russia.</title>
        <authorList>
            <person name="Mavrodi D.V."/>
            <person name="Olsson B.E."/>
            <person name="Korsakova E.S."/>
            <person name="Pyankova A."/>
            <person name="Mavrodi O.V."/>
            <person name="Plotnikova E.G."/>
        </authorList>
    </citation>
    <scope>NUCLEOTIDE SEQUENCE [LARGE SCALE GENOMIC DNA]</scope>
    <source>
        <strain evidence="2 3">SMB17</strain>
    </source>
</reference>
<accession>A0A1Q8TB85</accession>
<dbReference type="Proteomes" id="UP000186806">
    <property type="component" value="Unassembled WGS sequence"/>
</dbReference>
<dbReference type="GO" id="GO:0005829">
    <property type="term" value="C:cytosol"/>
    <property type="evidence" value="ECO:0007669"/>
    <property type="project" value="TreeGrafter"/>
</dbReference>
<dbReference type="PANTHER" id="PTHR42695">
    <property type="entry name" value="GLUTAMINE AMIDOTRANSFERASE YLR126C-RELATED"/>
    <property type="match status" value="1"/>
</dbReference>
<dbReference type="STRING" id="223900.GCA_000821045_02742"/>
<keyword evidence="2" id="KW-0315">Glutamine amidotransferase</keyword>
<organism evidence="2 3">
    <name type="scientific">Chromohalobacter japonicus</name>
    <dbReference type="NCBI Taxonomy" id="223900"/>
    <lineage>
        <taxon>Bacteria</taxon>
        <taxon>Pseudomonadati</taxon>
        <taxon>Pseudomonadota</taxon>
        <taxon>Gammaproteobacteria</taxon>
        <taxon>Oceanospirillales</taxon>
        <taxon>Halomonadaceae</taxon>
        <taxon>Chromohalobacter</taxon>
    </lineage>
</organism>
<dbReference type="PANTHER" id="PTHR42695:SF5">
    <property type="entry name" value="GLUTAMINE AMIDOTRANSFERASE YLR126C-RELATED"/>
    <property type="match status" value="1"/>
</dbReference>
<dbReference type="PROSITE" id="PS51273">
    <property type="entry name" value="GATASE_TYPE_1"/>
    <property type="match status" value="1"/>
</dbReference>
<dbReference type="RefSeq" id="WP_075369602.1">
    <property type="nucleotide sequence ID" value="NZ_MSDQ01000029.1"/>
</dbReference>
<dbReference type="InterPro" id="IPR044992">
    <property type="entry name" value="ChyE-like"/>
</dbReference>
<sequence>MTLKIGILATGTTPDNLIETYGSYADMFVNLFGQAGYDFTFTTFDVRDDVFPESADACDAWIITGSKFSVCDKTPWMARLKELILEIYDTGRPIVGICFGHQIVAEAFGADVDRYPQGWGVGLHTYQLEKSVTELSALDGRFTLNAVHQDQVLSKPKQAEVIASSSFCPFAALQYDDRILTLQAHPEFNVAFETRLLQSRRDAPIPSTATDPALVELNEASAQTDSLQVAHWMAEFLLKDRPR</sequence>
<evidence type="ECO:0000313" key="3">
    <source>
        <dbReference type="Proteomes" id="UP000186806"/>
    </source>
</evidence>
<gene>
    <name evidence="2" type="ORF">BTW10_11925</name>
</gene>
<dbReference type="GO" id="GO:0016740">
    <property type="term" value="F:transferase activity"/>
    <property type="evidence" value="ECO:0007669"/>
    <property type="project" value="UniProtKB-KW"/>
</dbReference>
<name>A0A1Q8TB85_9GAMM</name>